<dbReference type="InterPro" id="IPR001764">
    <property type="entry name" value="Glyco_hydro_3_N"/>
</dbReference>
<accession>A1ZJ01</accession>
<dbReference type="Gene3D" id="3.20.20.300">
    <property type="entry name" value="Glycoside hydrolase, family 3, N-terminal domain"/>
    <property type="match status" value="1"/>
</dbReference>
<dbReference type="RefSeq" id="WP_002695919.1">
    <property type="nucleotide sequence ID" value="NZ_AAWS01000010.1"/>
</dbReference>
<comment type="caution">
    <text evidence="9">The sequence shown here is derived from an EMBL/GenBank/DDBJ whole genome shotgun (WGS) entry which is preliminary data.</text>
</comment>
<dbReference type="eggNOG" id="COG1472">
    <property type="taxonomic scope" value="Bacteria"/>
</dbReference>
<evidence type="ECO:0000256" key="1">
    <source>
        <dbReference type="ARBA" id="ARBA00001231"/>
    </source>
</evidence>
<dbReference type="OrthoDB" id="9805821at2"/>
<name>A1ZJ01_MICM2</name>
<dbReference type="InterPro" id="IPR001466">
    <property type="entry name" value="Beta-lactam-related"/>
</dbReference>
<evidence type="ECO:0000313" key="9">
    <source>
        <dbReference type="EMBL" id="EAY29537.1"/>
    </source>
</evidence>
<dbReference type="PROSITE" id="PS00775">
    <property type="entry name" value="GLYCOSYL_HYDROL_F3"/>
    <property type="match status" value="1"/>
</dbReference>
<keyword evidence="10" id="KW-1185">Reference proteome</keyword>
<evidence type="ECO:0000313" key="10">
    <source>
        <dbReference type="Proteomes" id="UP000004095"/>
    </source>
</evidence>
<dbReference type="Pfam" id="PF00144">
    <property type="entry name" value="Beta-lactamase"/>
    <property type="match status" value="1"/>
</dbReference>
<feature type="domain" description="Beta-lactamase-related" evidence="7">
    <location>
        <begin position="610"/>
        <end position="968"/>
    </location>
</feature>
<dbReference type="PANTHER" id="PTHR30480">
    <property type="entry name" value="BETA-HEXOSAMINIDASE-RELATED"/>
    <property type="match status" value="1"/>
</dbReference>
<dbReference type="InterPro" id="IPR019800">
    <property type="entry name" value="Glyco_hydro_3_AS"/>
</dbReference>
<comment type="catalytic activity">
    <reaction evidence="1">
        <text>Hydrolysis of terminal non-reducing N-acetyl-D-hexosamine residues in N-acetyl-beta-D-hexosaminides.</text>
        <dbReference type="EC" id="3.2.1.52"/>
    </reaction>
</comment>
<feature type="signal peptide" evidence="6">
    <location>
        <begin position="1"/>
        <end position="29"/>
    </location>
</feature>
<protein>
    <recommendedName>
        <fullName evidence="3">beta-N-acetylhexosaminidase</fullName>
        <ecNumber evidence="3">3.2.1.52</ecNumber>
    </recommendedName>
</protein>
<dbReference type="Gene3D" id="3.40.710.10">
    <property type="entry name" value="DD-peptidase/beta-lactamase superfamily"/>
    <property type="match status" value="1"/>
</dbReference>
<dbReference type="GO" id="GO:0005975">
    <property type="term" value="P:carbohydrate metabolic process"/>
    <property type="evidence" value="ECO:0007669"/>
    <property type="project" value="InterPro"/>
</dbReference>
<gene>
    <name evidence="9" type="ORF">M23134_00421</name>
</gene>
<dbReference type="Pfam" id="PF00933">
    <property type="entry name" value="Glyco_hydro_3"/>
    <property type="match status" value="1"/>
</dbReference>
<dbReference type="PANTHER" id="PTHR30480:SF13">
    <property type="entry name" value="BETA-HEXOSAMINIDASE"/>
    <property type="match status" value="1"/>
</dbReference>
<dbReference type="InterPro" id="IPR036881">
    <property type="entry name" value="Glyco_hydro_3_C_sf"/>
</dbReference>
<sequence length="994" mass="112873">MSKNKKNRLFPTLCLICALPLFWYCGNGAGKHTTRTLPVDVMQKKWVDSVFNKLTPKERLGQLFMVAANTTLIDTHKVSVAKLIRQQHVGGVIFMRGYAHKQLTWTNYFQKQAKTPLMVAMDAEWGLGMRLKNMMSFPFQMTLGAIQEDTLIYQMGAQIAQQMKRLGTHINFAPVVDVNINPKNPVIGYRSFSENRETVARKGVAYMKGLQDNGIQANAKHFPGHGDTGTDSHFALPVIKHDTNRLDSIELYPFKALIKHGVKSMMVAHLNLPAYDSAQNRPTTLSKNVVTKLLKEKLGYQGLIFTDALNMKAVTNFYKPGEVDLQALIAGNDVLLAPENVKKAIEVIQKGILQKKISQTAIDQKVKKVLAFKYSLKLNKKPAPLSLKNLYRDLRSPAAKALQRKLYQKALTIVKNKDRLLPFRRLDTLTFASVNIGKSRKTDMEQILNNYASFTHFHINALKARKWNYNVVLNKAKKHKVVIVSIHDLRKHGNRGKYGLNKNAIDFIKQLERHTKVIINVLGTAYSLQHFEKSEYLTCAYEDNKITRSLVPQMLFGAFGVNGRLPVSAGKLLKEGAGVTTQSLKRLAYGIPAEVQMNKDSLRKIDVLLTKAIKKGEMPGCQVIVARKGKVVWHKAYGHQTYARRVKITLESIYDIASITKVAGTLPAIMCLYEKDSLKLDAKVVQYLKELKNTNKDQMTVREVLTHQAGLLPYLPYWKRTLTHTKTLSPTYYRYRKSPAFPLQVAQGIYGKASLEDSLWKWSIDTKLRKKKNDTASYDYTYSDLSFYTLKRLAEHQLKQPIEKHLHQHLYKTLGVSTLGYTPLQRFKPARLVPTEYDRYFRRKIIRGTVHDQGAAMHGGVAGHAGLFSNVNDLAKYLQMHLQKGEYGGIRYFEAATIDTFTRAHFAGNRRGLGWDKKPEKPYSYTPSLFSQASYGHSGFTGCVVWADPKEEVLVVFLSNRIYPSAENKKLIINHTRHKLLDQVFRAIVQKKSN</sequence>
<dbReference type="InterPro" id="IPR050226">
    <property type="entry name" value="NagZ_Beta-hexosaminidase"/>
</dbReference>
<evidence type="ECO:0000256" key="3">
    <source>
        <dbReference type="ARBA" id="ARBA00012663"/>
    </source>
</evidence>
<evidence type="ECO:0000259" key="8">
    <source>
        <dbReference type="Pfam" id="PF00933"/>
    </source>
</evidence>
<dbReference type="GO" id="GO:0009254">
    <property type="term" value="P:peptidoglycan turnover"/>
    <property type="evidence" value="ECO:0007669"/>
    <property type="project" value="TreeGrafter"/>
</dbReference>
<feature type="domain" description="Glycoside hydrolase family 3 N-terminal" evidence="8">
    <location>
        <begin position="57"/>
        <end position="370"/>
    </location>
</feature>
<dbReference type="GO" id="GO:0004563">
    <property type="term" value="F:beta-N-acetylhexosaminidase activity"/>
    <property type="evidence" value="ECO:0007669"/>
    <property type="project" value="UniProtKB-EC"/>
</dbReference>
<evidence type="ECO:0000256" key="2">
    <source>
        <dbReference type="ARBA" id="ARBA00005336"/>
    </source>
</evidence>
<dbReference type="Proteomes" id="UP000004095">
    <property type="component" value="Unassembled WGS sequence"/>
</dbReference>
<dbReference type="EMBL" id="AAWS01000010">
    <property type="protein sequence ID" value="EAY29537.1"/>
    <property type="molecule type" value="Genomic_DNA"/>
</dbReference>
<keyword evidence="6" id="KW-0732">Signal</keyword>
<organism evidence="9 10">
    <name type="scientific">Microscilla marina ATCC 23134</name>
    <dbReference type="NCBI Taxonomy" id="313606"/>
    <lineage>
        <taxon>Bacteria</taxon>
        <taxon>Pseudomonadati</taxon>
        <taxon>Bacteroidota</taxon>
        <taxon>Cytophagia</taxon>
        <taxon>Cytophagales</taxon>
        <taxon>Microscillaceae</taxon>
        <taxon>Microscilla</taxon>
    </lineage>
</organism>
<dbReference type="eggNOG" id="COG1680">
    <property type="taxonomic scope" value="Bacteria"/>
</dbReference>
<dbReference type="EC" id="3.2.1.52" evidence="3"/>
<evidence type="ECO:0000256" key="6">
    <source>
        <dbReference type="SAM" id="SignalP"/>
    </source>
</evidence>
<proteinExistence type="inferred from homology"/>
<evidence type="ECO:0000256" key="5">
    <source>
        <dbReference type="ARBA" id="ARBA00023295"/>
    </source>
</evidence>
<evidence type="ECO:0000256" key="4">
    <source>
        <dbReference type="ARBA" id="ARBA00022801"/>
    </source>
</evidence>
<dbReference type="InterPro" id="IPR036962">
    <property type="entry name" value="Glyco_hydro_3_N_sf"/>
</dbReference>
<dbReference type="SUPFAM" id="SSF51445">
    <property type="entry name" value="(Trans)glycosidases"/>
    <property type="match status" value="1"/>
</dbReference>
<dbReference type="AlphaFoldDB" id="A1ZJ01"/>
<dbReference type="Gene3D" id="3.40.50.1700">
    <property type="entry name" value="Glycoside hydrolase family 3 C-terminal domain"/>
    <property type="match status" value="1"/>
</dbReference>
<evidence type="ECO:0000259" key="7">
    <source>
        <dbReference type="Pfam" id="PF00144"/>
    </source>
</evidence>
<dbReference type="InterPro" id="IPR012338">
    <property type="entry name" value="Beta-lactam/transpept-like"/>
</dbReference>
<dbReference type="InterPro" id="IPR017853">
    <property type="entry name" value="GH"/>
</dbReference>
<keyword evidence="5" id="KW-0326">Glycosidase</keyword>
<reference evidence="9 10" key="1">
    <citation type="submission" date="2007-01" db="EMBL/GenBank/DDBJ databases">
        <authorList>
            <person name="Haygood M."/>
            <person name="Podell S."/>
            <person name="Anderson C."/>
            <person name="Hopkinson B."/>
            <person name="Roe K."/>
            <person name="Barbeau K."/>
            <person name="Gaasterland T."/>
            <person name="Ferriera S."/>
            <person name="Johnson J."/>
            <person name="Kravitz S."/>
            <person name="Beeson K."/>
            <person name="Sutton G."/>
            <person name="Rogers Y.-H."/>
            <person name="Friedman R."/>
            <person name="Frazier M."/>
            <person name="Venter J.C."/>
        </authorList>
    </citation>
    <scope>NUCLEOTIDE SEQUENCE [LARGE SCALE GENOMIC DNA]</scope>
    <source>
        <strain evidence="9 10">ATCC 23134</strain>
    </source>
</reference>
<comment type="similarity">
    <text evidence="2">Belongs to the glycosyl hydrolase 3 family.</text>
</comment>
<keyword evidence="4" id="KW-0378">Hydrolase</keyword>
<feature type="chain" id="PRO_5002642229" description="beta-N-acetylhexosaminidase" evidence="6">
    <location>
        <begin position="30"/>
        <end position="994"/>
    </location>
</feature>
<dbReference type="SUPFAM" id="SSF56601">
    <property type="entry name" value="beta-lactamase/transpeptidase-like"/>
    <property type="match status" value="1"/>
</dbReference>